<keyword evidence="9 13" id="KW-0418">Kinase</keyword>
<evidence type="ECO:0000256" key="13">
    <source>
        <dbReference type="HAMAP-Rule" id="MF_00409"/>
    </source>
</evidence>
<dbReference type="RefSeq" id="WP_174605774.1">
    <property type="nucleotide sequence ID" value="NZ_CP054490.1"/>
</dbReference>
<dbReference type="UniPathway" id="UPA00359">
    <property type="reaction ID" value="UER00482"/>
</dbReference>
<organism evidence="15 16">
    <name type="scientific">Candidatus Ruthia endofausta</name>
    <dbReference type="NCBI Taxonomy" id="2738852"/>
    <lineage>
        <taxon>Bacteria</taxon>
        <taxon>Pseudomonadati</taxon>
        <taxon>Pseudomonadota</taxon>
        <taxon>Gammaproteobacteria</taxon>
        <taxon>Candidatus Pseudothioglobaceae</taxon>
        <taxon>Candidatus Ruthturnera</taxon>
    </lineage>
</organism>
<keyword evidence="14" id="KW-0812">Transmembrane</keyword>
<dbReference type="EC" id="2.7.1.130" evidence="3 13"/>
<comment type="function">
    <text evidence="1 13">Transfers the gamma-phosphate of ATP to the 4'-position of a tetraacyldisaccharide 1-phosphate intermediate (termed DS-1-P) to form tetraacyldisaccharide 1,4'-bis-phosphate (lipid IVA).</text>
</comment>
<dbReference type="GO" id="GO:0009244">
    <property type="term" value="P:lipopolysaccharide core region biosynthetic process"/>
    <property type="evidence" value="ECO:0007669"/>
    <property type="project" value="TreeGrafter"/>
</dbReference>
<keyword evidence="7 13" id="KW-0808">Transferase</keyword>
<dbReference type="Pfam" id="PF02606">
    <property type="entry name" value="LpxK"/>
    <property type="match status" value="1"/>
</dbReference>
<dbReference type="InterPro" id="IPR003758">
    <property type="entry name" value="LpxK"/>
</dbReference>
<keyword evidence="6 13" id="KW-0441">Lipid A biosynthesis</keyword>
<keyword evidence="14" id="KW-1133">Transmembrane helix</keyword>
<dbReference type="EMBL" id="CP054490">
    <property type="protein sequence ID" value="QKQ24337.1"/>
    <property type="molecule type" value="Genomic_DNA"/>
</dbReference>
<evidence type="ECO:0000256" key="6">
    <source>
        <dbReference type="ARBA" id="ARBA00022556"/>
    </source>
</evidence>
<evidence type="ECO:0000256" key="8">
    <source>
        <dbReference type="ARBA" id="ARBA00022741"/>
    </source>
</evidence>
<protein>
    <recommendedName>
        <fullName evidence="4 13">Tetraacyldisaccharide 4'-kinase</fullName>
        <ecNumber evidence="3 13">2.7.1.130</ecNumber>
    </recommendedName>
    <alternativeName>
        <fullName evidence="12 13">Lipid A 4'-kinase</fullName>
    </alternativeName>
</protein>
<evidence type="ECO:0000256" key="9">
    <source>
        <dbReference type="ARBA" id="ARBA00022777"/>
    </source>
</evidence>
<feature type="transmembrane region" description="Helical" evidence="14">
    <location>
        <begin position="12"/>
        <end position="30"/>
    </location>
</feature>
<dbReference type="CDD" id="cd01983">
    <property type="entry name" value="SIMIBI"/>
    <property type="match status" value="1"/>
</dbReference>
<dbReference type="PANTHER" id="PTHR42724:SF1">
    <property type="entry name" value="TETRAACYLDISACCHARIDE 4'-KINASE, MITOCHONDRIAL-RELATED"/>
    <property type="match status" value="1"/>
</dbReference>
<dbReference type="GO" id="GO:0005524">
    <property type="term" value="F:ATP binding"/>
    <property type="evidence" value="ECO:0007669"/>
    <property type="project" value="UniProtKB-UniRule"/>
</dbReference>
<dbReference type="AlphaFoldDB" id="A0A6N0HPV4"/>
<keyword evidence="5 13" id="KW-0444">Lipid biosynthesis</keyword>
<evidence type="ECO:0000313" key="16">
    <source>
        <dbReference type="Proteomes" id="UP000509429"/>
    </source>
</evidence>
<evidence type="ECO:0000256" key="10">
    <source>
        <dbReference type="ARBA" id="ARBA00022840"/>
    </source>
</evidence>
<dbReference type="InterPro" id="IPR027417">
    <property type="entry name" value="P-loop_NTPase"/>
</dbReference>
<comment type="catalytic activity">
    <reaction evidence="13">
        <text>a lipid A disaccharide + ATP = a lipid IVA + ADP + H(+)</text>
        <dbReference type="Rhea" id="RHEA:67840"/>
        <dbReference type="ChEBI" id="CHEBI:15378"/>
        <dbReference type="ChEBI" id="CHEBI:30616"/>
        <dbReference type="ChEBI" id="CHEBI:176343"/>
        <dbReference type="ChEBI" id="CHEBI:176425"/>
        <dbReference type="ChEBI" id="CHEBI:456216"/>
        <dbReference type="EC" id="2.7.1.130"/>
    </reaction>
</comment>
<evidence type="ECO:0000256" key="2">
    <source>
        <dbReference type="ARBA" id="ARBA00004870"/>
    </source>
</evidence>
<comment type="similarity">
    <text evidence="13">Belongs to the LpxK family.</text>
</comment>
<feature type="binding site" evidence="13">
    <location>
        <begin position="52"/>
        <end position="59"/>
    </location>
    <ligand>
        <name>ATP</name>
        <dbReference type="ChEBI" id="CHEBI:30616"/>
    </ligand>
</feature>
<dbReference type="HAMAP" id="MF_00409">
    <property type="entry name" value="LpxK"/>
    <property type="match status" value="1"/>
</dbReference>
<evidence type="ECO:0000256" key="1">
    <source>
        <dbReference type="ARBA" id="ARBA00002274"/>
    </source>
</evidence>
<evidence type="ECO:0000256" key="4">
    <source>
        <dbReference type="ARBA" id="ARBA00016436"/>
    </source>
</evidence>
<dbReference type="SUPFAM" id="SSF52540">
    <property type="entry name" value="P-loop containing nucleoside triphosphate hydrolases"/>
    <property type="match status" value="1"/>
</dbReference>
<evidence type="ECO:0000256" key="14">
    <source>
        <dbReference type="SAM" id="Phobius"/>
    </source>
</evidence>
<name>A0A6N0HPV4_9GAMM</name>
<keyword evidence="11 13" id="KW-0443">Lipid metabolism</keyword>
<gene>
    <name evidence="13" type="primary">lpxK</name>
    <name evidence="15" type="ORF">HUE58_04210</name>
</gene>
<comment type="pathway">
    <text evidence="2 13">Glycolipid biosynthesis; lipid IV(A) biosynthesis; lipid IV(A) from (3R)-3-hydroxytetradecanoyl-[acyl-carrier-protein] and UDP-N-acetyl-alpha-D-glucosamine: step 6/6.</text>
</comment>
<proteinExistence type="inferred from homology"/>
<dbReference type="PANTHER" id="PTHR42724">
    <property type="entry name" value="TETRAACYLDISACCHARIDE 4'-KINASE"/>
    <property type="match status" value="1"/>
</dbReference>
<dbReference type="Proteomes" id="UP000509429">
    <property type="component" value="Chromosome"/>
</dbReference>
<evidence type="ECO:0000256" key="5">
    <source>
        <dbReference type="ARBA" id="ARBA00022516"/>
    </source>
</evidence>
<accession>A0A6N0HPV4</accession>
<evidence type="ECO:0000256" key="3">
    <source>
        <dbReference type="ARBA" id="ARBA00012071"/>
    </source>
</evidence>
<evidence type="ECO:0000256" key="12">
    <source>
        <dbReference type="ARBA" id="ARBA00029757"/>
    </source>
</evidence>
<evidence type="ECO:0000313" key="15">
    <source>
        <dbReference type="EMBL" id="QKQ24337.1"/>
    </source>
</evidence>
<evidence type="ECO:0000256" key="11">
    <source>
        <dbReference type="ARBA" id="ARBA00023098"/>
    </source>
</evidence>
<keyword evidence="8 13" id="KW-0547">Nucleotide-binding</keyword>
<keyword evidence="14" id="KW-0472">Membrane</keyword>
<keyword evidence="16" id="KW-1185">Reference proteome</keyword>
<dbReference type="NCBIfam" id="TIGR00682">
    <property type="entry name" value="lpxK"/>
    <property type="match status" value="1"/>
</dbReference>
<evidence type="ECO:0000256" key="7">
    <source>
        <dbReference type="ARBA" id="ARBA00022679"/>
    </source>
</evidence>
<sequence>MDLNTRGIINYLLLPVSSIFYVVSVFRKWLYRANFFKVQKFKYPVIVVGNITVGGTGKTPIVIALAQHFKQQGRQVGIVSRGYGGVHNQGSLLVNKDTNAYLSGDEPLLIAWQIDLPVMVNKNRAQAVKDLINQCQVDLIISDDGLQHYKMDRNIEIAVVDGIRRFGNGFFLPAGPLRESTIRLKSVDFVINNAGLRAGEFSTELVLKMFVNVQTGEEKPLDYFKGECCHGVAGIGYPQRFFNALIRLGIHLESHVFSDHYAYQENDLAFEDNHPILMTAKDCVKCVQFANNQMWYLQVEADLSDDFFKKLDTKL</sequence>
<dbReference type="GO" id="GO:0005886">
    <property type="term" value="C:plasma membrane"/>
    <property type="evidence" value="ECO:0007669"/>
    <property type="project" value="TreeGrafter"/>
</dbReference>
<dbReference type="GO" id="GO:0009245">
    <property type="term" value="P:lipid A biosynthetic process"/>
    <property type="evidence" value="ECO:0007669"/>
    <property type="project" value="UniProtKB-UniRule"/>
</dbReference>
<keyword evidence="10 13" id="KW-0067">ATP-binding</keyword>
<dbReference type="KEGG" id="reo:HUE58_04210"/>
<reference evidence="15 16" key="1">
    <citation type="submission" date="2020-05" db="EMBL/GenBank/DDBJ databases">
        <title>Horizontal transmission and recombination maintain forever young bacterial symbiont genomes.</title>
        <authorList>
            <person name="Russell S.L."/>
            <person name="Pepper-Tunick E."/>
            <person name="Svedberg J."/>
            <person name="Byrne A."/>
            <person name="Ruelas Castillo J."/>
            <person name="Vollmers C."/>
            <person name="Beinart R.A."/>
            <person name="Corbett-Detig R."/>
        </authorList>
    </citation>
    <scope>NUCLEOTIDE SEQUENCE [LARGE SCALE GENOMIC DNA]</scope>
    <source>
        <strain evidence="15">JDF_Ridge</strain>
    </source>
</reference>
<dbReference type="GO" id="GO:0009029">
    <property type="term" value="F:lipid-A 4'-kinase activity"/>
    <property type="evidence" value="ECO:0007669"/>
    <property type="project" value="UniProtKB-UniRule"/>
</dbReference>